<proteinExistence type="predicted"/>
<evidence type="ECO:0000256" key="3">
    <source>
        <dbReference type="SAM" id="MobiDB-lite"/>
    </source>
</evidence>
<dbReference type="InterPro" id="IPR011989">
    <property type="entry name" value="ARM-like"/>
</dbReference>
<evidence type="ECO:0008006" key="5">
    <source>
        <dbReference type="Google" id="ProtNLM"/>
    </source>
</evidence>
<dbReference type="PANTHER" id="PTHR10648:SF1">
    <property type="entry name" value="SERINE_THREONINE-PROTEIN PHOSPHATASE 4 REGULATORY SUBUNIT 1"/>
    <property type="match status" value="1"/>
</dbReference>
<reference evidence="4" key="1">
    <citation type="submission" date="2015-04" db="EMBL/GenBank/DDBJ databases">
        <title>The genome sequence of the plant pathogenic Rhizarian Plasmodiophora brassicae reveals insights in its biotrophic life cycle and the origin of chitin synthesis.</title>
        <authorList>
            <person name="Schwelm A."/>
            <person name="Fogelqvist J."/>
            <person name="Knaust A."/>
            <person name="Julke S."/>
            <person name="Lilja T."/>
            <person name="Dhandapani V."/>
            <person name="Bonilla-Rosso G."/>
            <person name="Karlsson M."/>
            <person name="Shevchenko A."/>
            <person name="Choi S.R."/>
            <person name="Kim H.G."/>
            <person name="Park J.Y."/>
            <person name="Lim Y.P."/>
            <person name="Ludwig-Muller J."/>
            <person name="Dixelius C."/>
        </authorList>
    </citation>
    <scope>NUCLEOTIDE SEQUENCE</scope>
    <source>
        <tissue evidence="4">Potato root galls</tissue>
    </source>
</reference>
<evidence type="ECO:0000313" key="4">
    <source>
        <dbReference type="EMBL" id="CRZ10930.1"/>
    </source>
</evidence>
<accession>A0A0H5R9W7</accession>
<dbReference type="GO" id="GO:0019888">
    <property type="term" value="F:protein phosphatase regulator activity"/>
    <property type="evidence" value="ECO:0007669"/>
    <property type="project" value="TreeGrafter"/>
</dbReference>
<dbReference type="PROSITE" id="PS50077">
    <property type="entry name" value="HEAT_REPEAT"/>
    <property type="match status" value="2"/>
</dbReference>
<feature type="compositionally biased region" description="Basic and acidic residues" evidence="3">
    <location>
        <begin position="636"/>
        <end position="653"/>
    </location>
</feature>
<feature type="region of interest" description="Disordered" evidence="3">
    <location>
        <begin position="633"/>
        <end position="653"/>
    </location>
</feature>
<dbReference type="InterPro" id="IPR051023">
    <property type="entry name" value="PP2A_Regulatory_Subunit_A"/>
</dbReference>
<name>A0A0H5R9W7_9EUKA</name>
<dbReference type="Gene3D" id="1.25.10.10">
    <property type="entry name" value="Leucine-rich Repeat Variant"/>
    <property type="match status" value="1"/>
</dbReference>
<dbReference type="PANTHER" id="PTHR10648">
    <property type="entry name" value="SERINE/THREONINE-PROTEIN PHOSPHATASE PP2A 65 KDA REGULATORY SUBUNIT"/>
    <property type="match status" value="1"/>
</dbReference>
<organism evidence="4">
    <name type="scientific">Spongospora subterranea</name>
    <dbReference type="NCBI Taxonomy" id="70186"/>
    <lineage>
        <taxon>Eukaryota</taxon>
        <taxon>Sar</taxon>
        <taxon>Rhizaria</taxon>
        <taxon>Endomyxa</taxon>
        <taxon>Phytomyxea</taxon>
        <taxon>Plasmodiophorida</taxon>
        <taxon>Plasmodiophoridae</taxon>
        <taxon>Spongospora</taxon>
    </lineage>
</organism>
<dbReference type="InterPro" id="IPR016024">
    <property type="entry name" value="ARM-type_fold"/>
</dbReference>
<feature type="repeat" description="HEAT" evidence="2">
    <location>
        <begin position="260"/>
        <end position="298"/>
    </location>
</feature>
<dbReference type="InterPro" id="IPR021133">
    <property type="entry name" value="HEAT_type_2"/>
</dbReference>
<evidence type="ECO:0000256" key="1">
    <source>
        <dbReference type="ARBA" id="ARBA00022737"/>
    </source>
</evidence>
<feature type="repeat" description="HEAT" evidence="2">
    <location>
        <begin position="341"/>
        <end position="379"/>
    </location>
</feature>
<dbReference type="EMBL" id="HACM01010488">
    <property type="protein sequence ID" value="CRZ10930.1"/>
    <property type="molecule type" value="Transcribed_RNA"/>
</dbReference>
<protein>
    <recommendedName>
        <fullName evidence="5">Condensin complex subunit 1 C-terminal domain-containing protein</fullName>
    </recommendedName>
</protein>
<dbReference type="GO" id="GO:0005737">
    <property type="term" value="C:cytoplasm"/>
    <property type="evidence" value="ECO:0007669"/>
    <property type="project" value="TreeGrafter"/>
</dbReference>
<dbReference type="SUPFAM" id="SSF48371">
    <property type="entry name" value="ARM repeat"/>
    <property type="match status" value="1"/>
</dbReference>
<dbReference type="AlphaFoldDB" id="A0A0H5R9W7"/>
<keyword evidence="1" id="KW-0677">Repeat</keyword>
<evidence type="ECO:0000256" key="2">
    <source>
        <dbReference type="PROSITE-ProRule" id="PRU00103"/>
    </source>
</evidence>
<sequence length="653" mass="72609">MSELAAVNSSIEEAPLTALLAAAIPIPDPSPQLNERDRFTSFISSNVARHRLLYSRRLAEVACTDIDLVIACLQSLMTDSEHLVRLSMTQELGQIYRQSVLQNCAPSALYSIVAALKSSLTDGAVDLRQAGISSVVNMCPLLAPCRMQSDLMPLAALMLDMGMADEIRADGVLLLLKLYSWLREPARDRIKEMAAYWATDPSFRVRKAVTRHLNVLGPSSLPVSDGLSRDMIWGVRRASAQGLLDMLAVVEDPNLRRDVLIPQIKRACSDQSRWVRNDAFQALGGFIFALELNQVDSELLDLFTALPTLSCDAGDDDPHYTCAFNFPAVVSRLGRGQWSQLLPTYSLLCKNPKFKVRRTLAFSLSSMARILGPEITDRDLLTTFEMFSKDLEEVRQGIIGTLAEMLEAMSPAVRITYTDTLWDIQRETQNNWRHRASLASQLSALSRLFPPDIICTRLLPLALALVHDRVAYVRQVAVTAMGPLMMLVRDSSPDAFSEFIYECLLLATADTCQDRQLFLLLCQSLLYTVPTKMFCDWFLIPFTSLANDRVINVRRQLSRILFELPGESPFRAESSILVAMGELRSLELSPAAARLGSAPKHRLTLTSPATATAIGLQELSIRVERDGVEDSLNDVIKPDGGHDDHKEPFRIQA</sequence>